<dbReference type="InterPro" id="IPR036390">
    <property type="entry name" value="WH_DNA-bd_sf"/>
</dbReference>
<dbReference type="InterPro" id="IPR036388">
    <property type="entry name" value="WH-like_DNA-bd_sf"/>
</dbReference>
<sequence length="249" mass="28353">MMNKCKHASQEFQDIKKKLSEIQNDLKRFMEQSNRQQLELILASSRKDFSTAIVSHMIEDVEDGLDTHMVRRCDMRETCRAKFSEFLKNSAGLLQQDKVGDETIAKNKSELDALRATAPYKKCDICFSEVAALQEKQINLMKALQIYKSTEAKAPNISSIPEESIVDGILDPVSNKTRLQILKALYYEPKTFSALSELTGLRAGNLLFHLQKLLNSGMVIQRHEGGDYMITDKGYKVLTMITYYVNTLQ</sequence>
<keyword evidence="4" id="KW-1185">Reference proteome</keyword>
<dbReference type="SMART" id="SM00418">
    <property type="entry name" value="HTH_ARSR"/>
    <property type="match status" value="1"/>
</dbReference>
<keyword evidence="1" id="KW-0175">Coiled coil</keyword>
<feature type="domain" description="HTH arsR-type" evidence="2">
    <location>
        <begin position="168"/>
        <end position="246"/>
    </location>
</feature>
<gene>
    <name evidence="3" type="ordered locus">Mtc_2216</name>
</gene>
<dbReference type="STRING" id="1041930.Mtc_2216"/>
<protein>
    <submittedName>
        <fullName evidence="3">Bacterial regulatory protein, ArsR family</fullName>
    </submittedName>
</protein>
<dbReference type="eggNOG" id="arCOG00734">
    <property type="taxonomic scope" value="Archaea"/>
</dbReference>
<dbReference type="RefSeq" id="WP_014406782.1">
    <property type="nucleotide sequence ID" value="NC_017034.1"/>
</dbReference>
<dbReference type="PIRSF" id="PIRSF018357">
    <property type="entry name" value="Trans_reg_ArsR_prd"/>
    <property type="match status" value="1"/>
</dbReference>
<dbReference type="EMBL" id="CP003243">
    <property type="protein sequence ID" value="AFD00951.1"/>
    <property type="molecule type" value="Genomic_DNA"/>
</dbReference>
<dbReference type="InterPro" id="IPR016723">
    <property type="entry name" value="Tscrpt_reg_ArsR_prd"/>
</dbReference>
<dbReference type="AlphaFoldDB" id="H8I9Z1"/>
<evidence type="ECO:0000313" key="4">
    <source>
        <dbReference type="Proteomes" id="UP000005233"/>
    </source>
</evidence>
<dbReference type="InterPro" id="IPR001845">
    <property type="entry name" value="HTH_ArsR_DNA-bd_dom"/>
</dbReference>
<dbReference type="OrthoDB" id="114909at2157"/>
<accession>H8I9Z1</accession>
<proteinExistence type="predicted"/>
<dbReference type="HOGENOM" id="CLU_085608_0_0_2"/>
<dbReference type="GO" id="GO:0003700">
    <property type="term" value="F:DNA-binding transcription factor activity"/>
    <property type="evidence" value="ECO:0007669"/>
    <property type="project" value="InterPro"/>
</dbReference>
<dbReference type="Pfam" id="PF01022">
    <property type="entry name" value="HTH_5"/>
    <property type="match status" value="1"/>
</dbReference>
<reference evidence="3 4" key="1">
    <citation type="journal article" date="2012" name="J. Bacteriol.">
        <title>Complete genome sequence of a thermophilic methanogen, Methanocella conradii HZ254, isolated from Chinese rice field soil.</title>
        <authorList>
            <person name="Lu Z."/>
            <person name="Lu Y."/>
        </authorList>
    </citation>
    <scope>NUCLEOTIDE SEQUENCE [LARGE SCALE GENOMIC DNA]</scope>
    <source>
        <strain evidence="4">DSM 24694 / JCM 17849 / CGMCC 1.5162 / HZ254</strain>
    </source>
</reference>
<name>H8I9Z1_METCZ</name>
<dbReference type="GeneID" id="11972377"/>
<dbReference type="KEGG" id="mez:Mtc_2216"/>
<evidence type="ECO:0000256" key="1">
    <source>
        <dbReference type="SAM" id="Coils"/>
    </source>
</evidence>
<dbReference type="Gene3D" id="1.10.10.10">
    <property type="entry name" value="Winged helix-like DNA-binding domain superfamily/Winged helix DNA-binding domain"/>
    <property type="match status" value="1"/>
</dbReference>
<dbReference type="Proteomes" id="UP000005233">
    <property type="component" value="Chromosome"/>
</dbReference>
<evidence type="ECO:0000313" key="3">
    <source>
        <dbReference type="EMBL" id="AFD00951.1"/>
    </source>
</evidence>
<feature type="coiled-coil region" evidence="1">
    <location>
        <begin position="5"/>
        <end position="39"/>
    </location>
</feature>
<evidence type="ECO:0000259" key="2">
    <source>
        <dbReference type="SMART" id="SM00418"/>
    </source>
</evidence>
<dbReference type="InterPro" id="IPR011991">
    <property type="entry name" value="ArsR-like_HTH"/>
</dbReference>
<dbReference type="SUPFAM" id="SSF46785">
    <property type="entry name" value="Winged helix' DNA-binding domain"/>
    <property type="match status" value="1"/>
</dbReference>
<dbReference type="CDD" id="cd00090">
    <property type="entry name" value="HTH_ARSR"/>
    <property type="match status" value="1"/>
</dbReference>
<organism evidence="3 4">
    <name type="scientific">Methanocella conradii (strain DSM 24694 / JCM 17849 / CGMCC 1.5162 / HZ254)</name>
    <dbReference type="NCBI Taxonomy" id="1041930"/>
    <lineage>
        <taxon>Archaea</taxon>
        <taxon>Methanobacteriati</taxon>
        <taxon>Methanobacteriota</taxon>
        <taxon>Stenosarchaea group</taxon>
        <taxon>Methanomicrobia</taxon>
        <taxon>Methanocellales</taxon>
        <taxon>Methanocellaceae</taxon>
        <taxon>Methanocella</taxon>
    </lineage>
</organism>